<evidence type="ECO:0000313" key="3">
    <source>
        <dbReference type="Proteomes" id="UP001216638"/>
    </source>
</evidence>
<dbReference type="EMBL" id="CP119957">
    <property type="protein sequence ID" value="WFC97224.1"/>
    <property type="molecule type" value="Genomic_DNA"/>
</dbReference>
<sequence>MLHIQQGQWPAGPPAPAPPVAASSPLANGPRTQGTHPPLSQEPPAPVQVCSAQPQGIDAAYLSQRLTAFLIDTQHGDDQVQSVWDAWHSGAKHDGPSLGLLDKPQTAAPPVTPPNGVVAYNGFKSEHTPSLCASEPTDTMSSLSFDRLSLGADDGRL</sequence>
<dbReference type="Proteomes" id="UP001216638">
    <property type="component" value="Chromosome 7"/>
</dbReference>
<name>A0AAF0E0D1_9BASI</name>
<feature type="region of interest" description="Disordered" evidence="1">
    <location>
        <begin position="1"/>
        <end position="49"/>
    </location>
</feature>
<keyword evidence="3" id="KW-1185">Reference proteome</keyword>
<reference evidence="2" key="1">
    <citation type="submission" date="2023-03" db="EMBL/GenBank/DDBJ databases">
        <title>Mating type loci evolution in Malassezia.</title>
        <authorList>
            <person name="Coelho M.A."/>
        </authorList>
    </citation>
    <scope>NUCLEOTIDE SEQUENCE</scope>
    <source>
        <strain evidence="2">CBS 14135</strain>
    </source>
</reference>
<protein>
    <submittedName>
        <fullName evidence="2">Uncharacterized protein</fullName>
    </submittedName>
</protein>
<accession>A0AAF0E0D1</accession>
<proteinExistence type="predicted"/>
<evidence type="ECO:0000313" key="2">
    <source>
        <dbReference type="EMBL" id="WFC97224.1"/>
    </source>
</evidence>
<evidence type="ECO:0000256" key="1">
    <source>
        <dbReference type="SAM" id="MobiDB-lite"/>
    </source>
</evidence>
<dbReference type="AlphaFoldDB" id="A0AAF0E0D1"/>
<organism evidence="2 3">
    <name type="scientific">Malassezia brasiliensis</name>
    <dbReference type="NCBI Taxonomy" id="1821822"/>
    <lineage>
        <taxon>Eukaryota</taxon>
        <taxon>Fungi</taxon>
        <taxon>Dikarya</taxon>
        <taxon>Basidiomycota</taxon>
        <taxon>Ustilaginomycotina</taxon>
        <taxon>Malasseziomycetes</taxon>
        <taxon>Malasseziales</taxon>
        <taxon>Malasseziaceae</taxon>
        <taxon>Malassezia</taxon>
    </lineage>
</organism>
<gene>
    <name evidence="2" type="ORF">MBRA1_003890</name>
</gene>